<dbReference type="CDD" id="cd11304">
    <property type="entry name" value="Cadherin_repeat"/>
    <property type="match status" value="2"/>
</dbReference>
<evidence type="ECO:0000256" key="5">
    <source>
        <dbReference type="ARBA" id="ARBA00022536"/>
    </source>
</evidence>
<dbReference type="FunFam" id="2.60.40.60:FF:000039">
    <property type="entry name" value="FAT atypical cadherin 3"/>
    <property type="match status" value="1"/>
</dbReference>
<dbReference type="GO" id="GO:0007156">
    <property type="term" value="P:homophilic cell adhesion via plasma membrane adhesion molecules"/>
    <property type="evidence" value="ECO:0007669"/>
    <property type="project" value="InterPro"/>
</dbReference>
<dbReference type="Gene3D" id="2.60.40.420">
    <property type="entry name" value="Cupredoxins - blue copper proteins"/>
    <property type="match status" value="1"/>
</dbReference>
<dbReference type="GO" id="GO:0042995">
    <property type="term" value="C:cell projection"/>
    <property type="evidence" value="ECO:0007669"/>
    <property type="project" value="UniProtKB-SubCell"/>
</dbReference>
<keyword evidence="15" id="KW-0966">Cell projection</keyword>
<keyword evidence="19" id="KW-1185">Reference proteome</keyword>
<dbReference type="EMBL" id="CACRXK020001329">
    <property type="protein sequence ID" value="CAB3988470.1"/>
    <property type="molecule type" value="Genomic_DNA"/>
</dbReference>
<evidence type="ECO:0000256" key="3">
    <source>
        <dbReference type="ARBA" id="ARBA00004316"/>
    </source>
</evidence>
<dbReference type="CDD" id="cd00102">
    <property type="entry name" value="IPT"/>
    <property type="match status" value="1"/>
</dbReference>
<name>A0A7D9DLF8_PARCT</name>
<keyword evidence="13" id="KW-1015">Disulfide bond</keyword>
<dbReference type="InterPro" id="IPR014756">
    <property type="entry name" value="Ig_E-set"/>
</dbReference>
<evidence type="ECO:0000256" key="1">
    <source>
        <dbReference type="ARBA" id="ARBA00004167"/>
    </source>
</evidence>
<dbReference type="Gene3D" id="2.60.40.10">
    <property type="entry name" value="Immunoglobulins"/>
    <property type="match status" value="11"/>
</dbReference>
<dbReference type="CDD" id="cd00603">
    <property type="entry name" value="IPT_PCSR"/>
    <property type="match status" value="9"/>
</dbReference>
<evidence type="ECO:0000256" key="16">
    <source>
        <dbReference type="SAM" id="MobiDB-lite"/>
    </source>
</evidence>
<dbReference type="Gene3D" id="2.160.20.10">
    <property type="entry name" value="Single-stranded right-handed beta-helix, Pectin lyase-like"/>
    <property type="match status" value="2"/>
</dbReference>
<sequence length="4741" mass="517146">MSSIFLCVGAPCEVLSSSKNTITCRTSREPANIKDMDLHPGARGIVREIWKDQIAYELRNVDSTFSSNTSGYIREHYTDFASSPTVETFVKDHATDKYTSRLKGYFVPPATDSYRFYVRSDDKSLVYLSNTTSPANKREVASANGYTGSSWSKYGSQRSEILHLTGGKAYYFEVLQYDHGGLHFVNLGLHKHTTKLTHDKVPMAVNEVQEVKLSTTRADEKQSITVEEWTDGHTGHEEQLVTVQQCQMVNNTCNQSPDFMLNYDGYTTESLSSDIAAAGLQTALNGLPSVSSAGSVTVSLESSDSTERMYRVKFVFTQPEATVLLEDAGQFRGFVSVVLGKAGIRTTKGFSLSLQGVRSMPIHADNTQEEMTEVLKDLITTQCTYSTRFGNGYFYHSFEGSLSSTSGSRVGNIEPYCGRNALYDPDKIYEAGKTYIRDGVKGQQFDVQTFPQLCLAIKGDLESVNLRFNIKYKDKSDDDDTMNIYHKVESYTPHIWNHICVNMYDVVSANSELSNARKPGSSVYMKIISISRPLYVDDIWIGRISLTVTKMRKAAKPNGHWITDMSVTKTSSKEFSVSMSPAKCGDNLPLFAVVGAQSSGSKDDMNFNFTEFSSDIRIQREQAASPPLTGAFDLSQLNETVKDIPLNSTAEQFQKMLQENFNVGTVVVTKTEQCYYSKWKVTWTSKPGKQPLLHVNTTKLSGNKVTFKNSETEGGLFFNKIPGEFLRMPTANPQVVVTVNDLVASCLSEDCSYSYSSDRTPTIQSISPTQATPGTIVNVTGMGFSSNSSHVMVTIGNVKCNVSSASETQITFTIADNVEPGTQSVNVNIFGKGDAVVGSGQSRRRRALDSNFISVEMTVTAVEPSSGGTAGGTTLTITGSGFGTSDSDLTVMVGGVECEVESVMSTEIVCKTGAHASGTVDIDVSANSVSATLNQMYTYDSTLDARITGFSPTTGPVYGGSVLTISGTGFPDVLSEIEVMIGVNDCQIQNATATEITCILPRNPPGQAKVVVDTQKNGRASYNGPETNYTYVLSVSDISPKRGSLNGGTEVTISGEGFHSNMSGNVVKLGEKRCVVFESTSSEIKCRTENGGSIVEIDNSGSHPEYGIGYEWQPAVVHIKVGDSVKWSWAAPVAVNLDYGVFRTADDQSSVYDGEGFKSPRSSSGSFVHLFTKPGTYYFSSGYIDAYGAIDMKGKVVVETAESKIENVKVEVDGFQAMHNLSQNSSAQTEESDCENPITTKDDVHFSFTLSTCVTAMVTVVTPSSGVSSEVITIEGSNFSTTNEDNIVMFGSHVCTVASSTSTSITCTMDLSQSPVPFEPLTVSVLVKGLGYAIVAPAVNHTTTFELIPSAESFAPKRGSIAGGTTVVITGQGFVDGMSIMIGGAGCDVTQVSFTQITCTTSTSEMAEKLNQTVVLSLIKDNQEHTGMCKDSGGCMFDFMDNQTSEVTNVQPATVNSPNTTVTLDGTKFTSVVSDVMVTVGSETCVVATASDVQITCTLAGLMVGNHSVIVNVKGDKGNAVFTSSDIQVITSEATLTSISPEQGGVNGGLLLTINGNGFGTLNSTSVTIGQVPCEITDITTSVIRCKTGSQADGSYLLSVVSVGETFPTTTFATNSTSTPVVTSVTPTEGKAGESVTVHGTEFATDFSQNHVKIGMTDCQVTASTGTSITCTLLSKAAGTYPVTLHVDGKGHATSSTEFTYQLNIDSVNPIESGFGGGKLLTITGSGFDGAVNVTICGSQCEISKLHNVTDTMIQCEVPAKSQSAPGANDACDVVVEVTSMNPDGTPQTVQKIQSSAYTYKDALTSTITNISPSRGGTGGGVVLTITGTGFNTTQSQNKVTIDGTMCMVISATATEIQCRTGQHHRTIKTKVRVDVGSNGAAVQANADFYYVDVWSSMYTWGGQDPPGEGSFVVINEGQTMVLDVDTPVLAFLLIKGGTFMFDDEKDIHLQSKFILITHGGSFMVGSEEEPFQHKATITIHGHVRSKEIPVYGAKSIALREGYLGLHGQHVLHTWTVIMETVNPGDTSLKLKDAVTWKVGDKIVIAPTGKNIREHEEVTIVGVQQAGKVIQVYPALKYRHISLVQNIAGRIIETRAEVGLLTRNVVIQGSQHDQWKGTIEACPENFEPGQFQTQTCFLGKFGQEPASDEFGVQIMIHAPRKSAGMVKAQFNHVEVRHAGQAFRIGRYPIHFHVSGDVDGSYVKGCSIHHSFNRAVTMHGINNLVVERNVFYNARGNAFFMEDGIETGNIIQYNLGIFVISSTSTLNVDVTPASYWVTNANNTVRHNVAAGGSHFGFWYQMFEHPDGPSFTPDVCPRNVFMHEFRNNTAHSFGRYGLWVFPIYHPKTEGKCKSNIAEPAEFHSLLAYNNMRGAEGVQMGAVRFVDFIMMDNDLAGIEYIDASSDAAPWGGPMIKDSLIVGHSEVSEGLPREISTNRNCTASGLMLPKSSKLTVSNVTLVNFDRDECVAFEACAHCKIFQGGWTVKFEKITFINSPRRSRFKWKHEVVFKDLDGTLTGTVGGSIVPTNPNLPPSACSASSEDSFGAVPGSTCDSTVNFKRFSFNEARPESLIPLDAMFENEHGIDAIPWKFKGITHPKGWTCNLVVGCDYKMSFRNLTQVTNITYSGSFYEFNTTDYVRITHVLKQEPDYFVTTGHLQNFSENVPPTTGFHGEWGFVNETKEFTYLVTGKDNTQDANNNLNQKSISLRIYRCFFLNCIVPTPPPPTEGRPDNFLRWSQEEDWSTQESGYGGFGGVLPKDGENVLIRSDWWMVADTQIPTLNRLIIHGVLELENERDHVLNASIIFIMGDQARFIIGWKDDPHPGNVLISLQGNWDSPDMPLNHGPNVGSKAIGVFGSLEMHGMSRDVHWTRLNKTVEKEATVLELEHVVGGDWKQGDEIVIASTTFEARQAERVTIDSVSGNKVTLKTGLQYKHTSHLEILPDGRQYKMAAEVGLLTRNIKIEGADNPEGSIPTQDFGCRVIVSKTMANGIEYVGKAKIENVEFKHCGQNGWTDSYDPRYSLAFLDVKTTTTNDSYVRGNSFNYNFNTALGVFTTNNLLVENNVIYFTLGASMRIEGEMNQLIHNLVIYSASLATYKGREDRFDPHWPGAIDTEEAQSVVLIDNAVGGSERVGYLTDGEPCDAPADSPNKWRGNTVHGALHGITIMYKQGVPRCAKISGFTVWKNFDWGLFFFTKSRVIVSDSVFADNTNSINPFVYAPPALTHVTADKFVHVLNTTFIGRTASWDCVIDRVAPKGSVVNAQQRAKKSPSGGLVGMMMTGFMSGKAGGPKMRWDGPHNYPAIYGMTKLIGVTFARFGEVCGARDVAIMTNPVIGDIMHPFTMEGVTKYNVDKESLLFYTVPTLTWVNPSDCVDMDCDGRRQLLITDVDGSFSDGNAGDTIISKAEYQWGGDSSFGLGDYRIPKTAETNPDGSRIDISTYLPNKGIIRGNNKCTWDGDWNAYQCSNIDHHMAIIESLDPDTETRRLSPVAILGDSYINLLNGPQDHGWCLGYTCQERISTFYAIVASHRNYSVYFTNTNPQKMRLHLLAEKEKVVRFAVYYKTTQRLDIYRKGLYINPTNAKLSGEEFTLKRKNPNLPNDQYEPKLSSFSGANYWDRDTNLLYVVVRGSEPIDIRTSPVIQVKLGVKPISIDEFFEENLVENLAALLGIDKSKIRVMNVISAGGARRRRAVDDTTVVVLEIGDPPAANIEYDEGDIYDNSTVSNTTEGVSSNYTGVSNTTSFEELESLASDLVNQVQTGGIEESLNFSVQSFAMSEPVPEPVDPTGGVRATNETVQDNNTLRYDEANQINDEDQETVYQIPNQLSIIEQPSGGDEGAKMSTQPKLRLRDANNDIVDNVGYGEIGAWVIMATIRQGTGHPDANITGNSTVKFSKGWANFTELSISHSGSGYILDFNISQPESANFKASSQPFDITERQVQFVISRQPGGGDEGVALAQQPQIEARDSSNNEIVNTGWRGRKWYASATLIDPNNNGAVLGGGTTIEFMDGVATFTDLSIDISGSNYQMSIETSTDPVSSYTDTLTTAKFEIAYSSGHLNTDPTFSESFPTVALREDSSVNTLVTQANATDSDPGLNGVLSFNISSGDSQGLFKIDSTTGTIKVAKSLDLEITQEASHALTIQVKDKGNPSKSASQLLNIQIISINEFTPSVSGNINQTVREDSAVLTVVGNVLASDGDFGEDGRLSYSIVSGNGEGCFGINATTGVVFLVKKLDYIITRDYDLGVKIEDNAPSDQRRSLIVTVHVDVTFHPRNTQDPEVKKVIELTFPDVDYDTVILGNEASFINALNNTLVSDHPEVIFVHFELREGSVIATFDMITSSSNVTNVVNQLANQVTSNQGLTVSFNGEAYSSNKMKADDETYQAGSDKDDDDSIVVPLAVGSILGALFIVVIVAIIILACNSKKRKSRDSVRRTSMNRGYEPEYEMKNWYGHGSRPGTAIIVEPRKKETRLGSTLSMGNRSIQPMPGGQHPRPPSHASSHHGSRPSTGMSRHSNHSNPQTDWTQFELRPQSGQPRSYPNTPSGIIVDMPVTPITLAGEPMNERPQSRSSMKLNPIYDGSKDVAPAGFVNEYRGGGYRKMQVNLVRPDQGRLFHKLCDMNINMQWTLKELREKLNRQFKTLPDVKGKHFVFVDNDFNNIVPYKEEELSVARIFKAYIKVKIVRGTDAWIHFCPCGKIASIWCTKCALRGYCSLPCREKDEKSHDAMCQPNLDLLRQSLTDIQSASVSD</sequence>
<dbReference type="SMART" id="SM01225">
    <property type="entry name" value="G8"/>
    <property type="match status" value="2"/>
</dbReference>
<dbReference type="SMART" id="SM00710">
    <property type="entry name" value="PbH1"/>
    <property type="match status" value="11"/>
</dbReference>
<reference evidence="18" key="1">
    <citation type="submission" date="2020-04" db="EMBL/GenBank/DDBJ databases">
        <authorList>
            <person name="Alioto T."/>
            <person name="Alioto T."/>
            <person name="Gomez Garrido J."/>
        </authorList>
    </citation>
    <scope>NUCLEOTIDE SEQUENCE</scope>
    <source>
        <strain evidence="18">A484AB</strain>
    </source>
</reference>
<accession>A0A7D9DLF8</accession>
<dbReference type="SUPFAM" id="SSF49313">
    <property type="entry name" value="Cadherin-like"/>
    <property type="match status" value="2"/>
</dbReference>
<keyword evidence="12 17" id="KW-0472">Membrane</keyword>
<dbReference type="Pfam" id="PF01833">
    <property type="entry name" value="TIG"/>
    <property type="match status" value="11"/>
</dbReference>
<dbReference type="PANTHER" id="PTHR46769:SF2">
    <property type="entry name" value="FIBROCYSTIN-L ISOFORM 2 PRECURSOR-RELATED"/>
    <property type="match status" value="1"/>
</dbReference>
<dbReference type="Proteomes" id="UP001152795">
    <property type="component" value="Unassembled WGS sequence"/>
</dbReference>
<dbReference type="PROSITE" id="PS51484">
    <property type="entry name" value="G8"/>
    <property type="match status" value="2"/>
</dbReference>
<dbReference type="SMART" id="SM00112">
    <property type="entry name" value="CA"/>
    <property type="match status" value="2"/>
</dbReference>
<evidence type="ECO:0000256" key="4">
    <source>
        <dbReference type="ARBA" id="ARBA00022475"/>
    </source>
</evidence>
<organism evidence="18 19">
    <name type="scientific">Paramuricea clavata</name>
    <name type="common">Red gorgonian</name>
    <name type="synonym">Violescent sea-whip</name>
    <dbReference type="NCBI Taxonomy" id="317549"/>
    <lineage>
        <taxon>Eukaryota</taxon>
        <taxon>Metazoa</taxon>
        <taxon>Cnidaria</taxon>
        <taxon>Anthozoa</taxon>
        <taxon>Octocorallia</taxon>
        <taxon>Malacalcyonacea</taxon>
        <taxon>Plexauridae</taxon>
        <taxon>Paramuricea</taxon>
    </lineage>
</organism>
<dbReference type="InterPro" id="IPR012334">
    <property type="entry name" value="Pectin_lyas_fold"/>
</dbReference>
<dbReference type="SUPFAM" id="SSF56988">
    <property type="entry name" value="Anthrax protective antigen"/>
    <property type="match status" value="1"/>
</dbReference>
<protein>
    <submittedName>
        <fullName evidence="18">Fibrocystin-L-like</fullName>
    </submittedName>
</protein>
<dbReference type="InterPro" id="IPR002909">
    <property type="entry name" value="IPT_dom"/>
</dbReference>
<comment type="caution">
    <text evidence="18">The sequence shown here is derived from an EMBL/GenBank/DDBJ whole genome shotgun (WGS) entry which is preliminary data.</text>
</comment>
<dbReference type="InterPro" id="IPR008972">
    <property type="entry name" value="Cupredoxin"/>
</dbReference>
<evidence type="ECO:0000313" key="18">
    <source>
        <dbReference type="EMBL" id="CAB3988470.1"/>
    </source>
</evidence>
<dbReference type="SUPFAM" id="SSF81296">
    <property type="entry name" value="E set domains"/>
    <property type="match status" value="11"/>
</dbReference>
<dbReference type="PROSITE" id="PS51820">
    <property type="entry name" value="PA14"/>
    <property type="match status" value="1"/>
</dbReference>
<dbReference type="Pfam" id="PF00028">
    <property type="entry name" value="Cadherin"/>
    <property type="match status" value="2"/>
</dbReference>
<dbReference type="GO" id="GO:0005509">
    <property type="term" value="F:calcium ion binding"/>
    <property type="evidence" value="ECO:0007669"/>
    <property type="project" value="UniProtKB-UniRule"/>
</dbReference>
<feature type="transmembrane region" description="Helical" evidence="17">
    <location>
        <begin position="4388"/>
        <end position="4414"/>
    </location>
</feature>
<keyword evidence="5" id="KW-0245">EGF-like domain</keyword>
<dbReference type="Pfam" id="PF07691">
    <property type="entry name" value="PA14"/>
    <property type="match status" value="1"/>
</dbReference>
<keyword evidence="7" id="KW-0732">Signal</keyword>
<dbReference type="Pfam" id="PF10162">
    <property type="entry name" value="G8"/>
    <property type="match status" value="2"/>
</dbReference>
<dbReference type="SUPFAM" id="SSF51126">
    <property type="entry name" value="Pectin lyase-like"/>
    <property type="match status" value="2"/>
</dbReference>
<dbReference type="Pfam" id="PF24606">
    <property type="entry name" value="CEMIP_beta-hel"/>
    <property type="match status" value="2"/>
</dbReference>
<dbReference type="InterPro" id="IPR037524">
    <property type="entry name" value="PA14/GLEYA"/>
</dbReference>
<evidence type="ECO:0000256" key="2">
    <source>
        <dbReference type="ARBA" id="ARBA00004236"/>
    </source>
</evidence>
<dbReference type="OrthoDB" id="5956818at2759"/>
<dbReference type="SUPFAM" id="SSF49503">
    <property type="entry name" value="Cupredoxins"/>
    <property type="match status" value="1"/>
</dbReference>
<dbReference type="PANTHER" id="PTHR46769">
    <property type="entry name" value="POLYCYSTIC KIDNEY AND HEPATIC DISEASE 1 (AUTOSOMAL RECESSIVE)-LIKE 1"/>
    <property type="match status" value="1"/>
</dbReference>
<dbReference type="InterPro" id="IPR052387">
    <property type="entry name" value="Fibrocystin"/>
</dbReference>
<dbReference type="Gene3D" id="2.60.120.1560">
    <property type="match status" value="1"/>
</dbReference>
<keyword evidence="6 17" id="KW-0812">Transmembrane</keyword>
<feature type="compositionally biased region" description="Polar residues" evidence="16">
    <location>
        <begin position="4501"/>
        <end position="4516"/>
    </location>
</feature>
<evidence type="ECO:0000256" key="7">
    <source>
        <dbReference type="ARBA" id="ARBA00022729"/>
    </source>
</evidence>
<dbReference type="InterPro" id="IPR055401">
    <property type="entry name" value="CEMIP_beta-hel_dom"/>
</dbReference>
<evidence type="ECO:0000256" key="8">
    <source>
        <dbReference type="ARBA" id="ARBA00022737"/>
    </source>
</evidence>
<keyword evidence="8" id="KW-0677">Repeat</keyword>
<dbReference type="GO" id="GO:0005886">
    <property type="term" value="C:plasma membrane"/>
    <property type="evidence" value="ECO:0007669"/>
    <property type="project" value="UniProtKB-SubCell"/>
</dbReference>
<feature type="region of interest" description="Disordered" evidence="16">
    <location>
        <begin position="4470"/>
        <end position="4516"/>
    </location>
</feature>
<keyword evidence="9" id="KW-0106">Calcium</keyword>
<evidence type="ECO:0000256" key="15">
    <source>
        <dbReference type="ARBA" id="ARBA00023273"/>
    </source>
</evidence>
<dbReference type="InterPro" id="IPR015919">
    <property type="entry name" value="Cadherin-like_sf"/>
</dbReference>
<dbReference type="SUPFAM" id="SSF144232">
    <property type="entry name" value="HIT/MYND zinc finger-like"/>
    <property type="match status" value="1"/>
</dbReference>
<evidence type="ECO:0000256" key="9">
    <source>
        <dbReference type="ARBA" id="ARBA00022837"/>
    </source>
</evidence>
<keyword evidence="4" id="KW-1003">Cell membrane</keyword>
<evidence type="ECO:0000256" key="11">
    <source>
        <dbReference type="ARBA" id="ARBA00022989"/>
    </source>
</evidence>
<keyword evidence="10" id="KW-0130">Cell adhesion</keyword>
<dbReference type="InterPro" id="IPR011050">
    <property type="entry name" value="Pectin_lyase_fold/virulence"/>
</dbReference>
<dbReference type="SMART" id="SM00429">
    <property type="entry name" value="IPT"/>
    <property type="match status" value="10"/>
</dbReference>
<keyword evidence="14" id="KW-0325">Glycoprotein</keyword>
<keyword evidence="11 17" id="KW-1133">Transmembrane helix</keyword>
<dbReference type="InterPro" id="IPR011658">
    <property type="entry name" value="PA14_dom"/>
</dbReference>
<dbReference type="InterPro" id="IPR019316">
    <property type="entry name" value="G8_domain"/>
</dbReference>
<dbReference type="PROSITE" id="PS50268">
    <property type="entry name" value="CADHERIN_2"/>
    <property type="match status" value="2"/>
</dbReference>
<proteinExistence type="predicted"/>
<evidence type="ECO:0000256" key="12">
    <source>
        <dbReference type="ARBA" id="ARBA00023136"/>
    </source>
</evidence>
<comment type="subcellular location">
    <subcellularLocation>
        <location evidence="2">Cell membrane</location>
    </subcellularLocation>
    <subcellularLocation>
        <location evidence="3">Cell projection</location>
    </subcellularLocation>
    <subcellularLocation>
        <location evidence="1">Membrane</location>
        <topology evidence="1">Single-pass membrane protein</topology>
    </subcellularLocation>
</comment>
<evidence type="ECO:0000256" key="6">
    <source>
        <dbReference type="ARBA" id="ARBA00022692"/>
    </source>
</evidence>
<dbReference type="InterPro" id="IPR006626">
    <property type="entry name" value="PbH1"/>
</dbReference>
<evidence type="ECO:0000256" key="14">
    <source>
        <dbReference type="ARBA" id="ARBA00023180"/>
    </source>
</evidence>
<gene>
    <name evidence="18" type="ORF">PACLA_8A015544</name>
</gene>
<evidence type="ECO:0000313" key="19">
    <source>
        <dbReference type="Proteomes" id="UP001152795"/>
    </source>
</evidence>
<evidence type="ECO:0000256" key="17">
    <source>
        <dbReference type="SAM" id="Phobius"/>
    </source>
</evidence>
<dbReference type="InterPro" id="IPR013783">
    <property type="entry name" value="Ig-like_fold"/>
</dbReference>
<evidence type="ECO:0000256" key="13">
    <source>
        <dbReference type="ARBA" id="ARBA00023157"/>
    </source>
</evidence>
<dbReference type="Gene3D" id="2.60.40.60">
    <property type="entry name" value="Cadherins"/>
    <property type="match status" value="2"/>
</dbReference>
<dbReference type="InterPro" id="IPR002126">
    <property type="entry name" value="Cadherin-like_dom"/>
</dbReference>
<evidence type="ECO:0000256" key="10">
    <source>
        <dbReference type="ARBA" id="ARBA00022889"/>
    </source>
</evidence>
<dbReference type="PRINTS" id="PR00205">
    <property type="entry name" value="CADHERIN"/>
</dbReference>